<gene>
    <name evidence="3" type="ORF">EVOR1521_LOCUS15705</name>
    <name evidence="4" type="ORF">EVOR1521_LOCUS26885</name>
</gene>
<evidence type="ECO:0000313" key="3">
    <source>
        <dbReference type="EMBL" id="CAJ1390225.1"/>
    </source>
</evidence>
<dbReference type="EMBL" id="CAUJNA010002035">
    <property type="protein sequence ID" value="CAJ1390225.1"/>
    <property type="molecule type" value="Genomic_DNA"/>
</dbReference>
<evidence type="ECO:0008006" key="6">
    <source>
        <dbReference type="Google" id="ProtNLM"/>
    </source>
</evidence>
<organism evidence="4 5">
    <name type="scientific">Effrenium voratum</name>
    <dbReference type="NCBI Taxonomy" id="2562239"/>
    <lineage>
        <taxon>Eukaryota</taxon>
        <taxon>Sar</taxon>
        <taxon>Alveolata</taxon>
        <taxon>Dinophyceae</taxon>
        <taxon>Suessiales</taxon>
        <taxon>Symbiodiniaceae</taxon>
        <taxon>Effrenium</taxon>
    </lineage>
</organism>
<feature type="transmembrane region" description="Helical" evidence="2">
    <location>
        <begin position="12"/>
        <end position="28"/>
    </location>
</feature>
<feature type="region of interest" description="Disordered" evidence="1">
    <location>
        <begin position="250"/>
        <end position="278"/>
    </location>
</feature>
<feature type="transmembrane region" description="Helical" evidence="2">
    <location>
        <begin position="182"/>
        <end position="202"/>
    </location>
</feature>
<dbReference type="PANTHER" id="PTHR37314">
    <property type="entry name" value="SLR0142 PROTEIN"/>
    <property type="match status" value="1"/>
</dbReference>
<dbReference type="PANTHER" id="PTHR37314:SF4">
    <property type="entry name" value="UPF0700 TRANSMEMBRANE PROTEIN YOAK"/>
    <property type="match status" value="1"/>
</dbReference>
<feature type="transmembrane region" description="Helical" evidence="2">
    <location>
        <begin position="125"/>
        <end position="147"/>
    </location>
</feature>
<feature type="transmembrane region" description="Helical" evidence="2">
    <location>
        <begin position="94"/>
        <end position="113"/>
    </location>
</feature>
<reference evidence="4" key="1">
    <citation type="submission" date="2023-08" db="EMBL/GenBank/DDBJ databases">
        <authorList>
            <person name="Chen Y."/>
            <person name="Shah S."/>
            <person name="Dougan E. K."/>
            <person name="Thang M."/>
            <person name="Chan C."/>
        </authorList>
    </citation>
    <scope>NUCLEOTIDE SEQUENCE</scope>
</reference>
<feature type="transmembrane region" description="Helical" evidence="2">
    <location>
        <begin position="63"/>
        <end position="82"/>
    </location>
</feature>
<keyword evidence="2" id="KW-1133">Transmembrane helix</keyword>
<evidence type="ECO:0000313" key="5">
    <source>
        <dbReference type="Proteomes" id="UP001178507"/>
    </source>
</evidence>
<evidence type="ECO:0000313" key="4">
    <source>
        <dbReference type="EMBL" id="CAJ1404452.1"/>
    </source>
</evidence>
<feature type="transmembrane region" description="Helical" evidence="2">
    <location>
        <begin position="208"/>
        <end position="225"/>
    </location>
</feature>
<feature type="compositionally biased region" description="Acidic residues" evidence="1">
    <location>
        <begin position="261"/>
        <end position="278"/>
    </location>
</feature>
<proteinExistence type="predicted"/>
<keyword evidence="2" id="KW-0472">Membrane</keyword>
<protein>
    <recommendedName>
        <fullName evidence="6">DUF1275 domain-containing protein</fullName>
    </recommendedName>
</protein>
<accession>A0AA36NEU0</accession>
<name>A0AA36NEU0_9DINO</name>
<dbReference type="InterPro" id="IPR010699">
    <property type="entry name" value="DUF1275"/>
</dbReference>
<keyword evidence="2" id="KW-0812">Transmembrane</keyword>
<evidence type="ECO:0000256" key="2">
    <source>
        <dbReference type="SAM" id="Phobius"/>
    </source>
</evidence>
<keyword evidence="5" id="KW-1185">Reference proteome</keyword>
<dbReference type="AlphaFoldDB" id="A0AA36NEU0"/>
<evidence type="ECO:0000256" key="1">
    <source>
        <dbReference type="SAM" id="MobiDB-lite"/>
    </source>
</evidence>
<dbReference type="Pfam" id="PF06912">
    <property type="entry name" value="DUF1275"/>
    <property type="match status" value="1"/>
</dbReference>
<comment type="caution">
    <text evidence="4">The sequence shown here is derived from an EMBL/GenBank/DDBJ whole genome shotgun (WGS) entry which is preliminary data.</text>
</comment>
<dbReference type="EMBL" id="CAUJNA010003541">
    <property type="protein sequence ID" value="CAJ1404452.1"/>
    <property type="molecule type" value="Genomic_DNA"/>
</dbReference>
<sequence>MVSSEAWRFQKHAWIATLFAIISGYADVVSLARYQAFASILTGNVIWLARVTVHPASNDKHSGWFYAALCGSFALGAFLHRICELYWPNRGGSLAVLPFAMLMLMMETVYLIVDSDRVFDEPYLRWSVVLVSPMFGVISAACSTGRMGTHTTMVTGHVLTISGLLGNLVFLRQLREPEIQKLIMSTMVIAGTIGGACLGGWMVMTVSLHVLLFPVPIITYVLLWLHDHLCRPRSLIKKVQKRMRENARDLESMSVESVSDSLEDDEISSVEEDSEVQC</sequence>
<dbReference type="Proteomes" id="UP001178507">
    <property type="component" value="Unassembled WGS sequence"/>
</dbReference>